<feature type="region of interest" description="Disordered" evidence="4">
    <location>
        <begin position="537"/>
        <end position="565"/>
    </location>
</feature>
<keyword evidence="2 6" id="KW-0067">ATP-binding</keyword>
<dbReference type="FunFam" id="3.40.50.300:FF:000011">
    <property type="entry name" value="Putative ABC transporter ATP-binding component"/>
    <property type="match status" value="1"/>
</dbReference>
<dbReference type="PROSITE" id="PS50893">
    <property type="entry name" value="ABC_TRANSPORTER_2"/>
    <property type="match status" value="2"/>
</dbReference>
<evidence type="ECO:0000256" key="3">
    <source>
        <dbReference type="SAM" id="Coils"/>
    </source>
</evidence>
<feature type="compositionally biased region" description="Basic and acidic residues" evidence="4">
    <location>
        <begin position="544"/>
        <end position="553"/>
    </location>
</feature>
<dbReference type="EMBL" id="DVMW01000036">
    <property type="protein sequence ID" value="HIU36185.1"/>
    <property type="molecule type" value="Genomic_DNA"/>
</dbReference>
<proteinExistence type="predicted"/>
<feature type="domain" description="ABC transporter" evidence="5">
    <location>
        <begin position="328"/>
        <end position="551"/>
    </location>
</feature>
<dbReference type="GO" id="GO:0016887">
    <property type="term" value="F:ATP hydrolysis activity"/>
    <property type="evidence" value="ECO:0007669"/>
    <property type="project" value="InterPro"/>
</dbReference>
<evidence type="ECO:0000259" key="5">
    <source>
        <dbReference type="PROSITE" id="PS50893"/>
    </source>
</evidence>
<dbReference type="SMART" id="SM00382">
    <property type="entry name" value="AAA"/>
    <property type="match status" value="2"/>
</dbReference>
<dbReference type="Pfam" id="PF00005">
    <property type="entry name" value="ABC_tran"/>
    <property type="match status" value="2"/>
</dbReference>
<feature type="domain" description="ABC transporter" evidence="5">
    <location>
        <begin position="3"/>
        <end position="260"/>
    </location>
</feature>
<dbReference type="CDD" id="cd03221">
    <property type="entry name" value="ABCF_EF-3"/>
    <property type="match status" value="2"/>
</dbReference>
<keyword evidence="3" id="KW-0175">Coiled coil</keyword>
<dbReference type="InterPro" id="IPR032781">
    <property type="entry name" value="ABC_tran_Xtn"/>
</dbReference>
<evidence type="ECO:0000256" key="4">
    <source>
        <dbReference type="SAM" id="MobiDB-lite"/>
    </source>
</evidence>
<feature type="coiled-coil region" evidence="3">
    <location>
        <begin position="249"/>
        <end position="276"/>
    </location>
</feature>
<dbReference type="PANTHER" id="PTHR42855">
    <property type="entry name" value="ABC TRANSPORTER ATP-BINDING SUBUNIT"/>
    <property type="match status" value="1"/>
</dbReference>
<evidence type="ECO:0000313" key="7">
    <source>
        <dbReference type="Proteomes" id="UP000824071"/>
    </source>
</evidence>
<reference evidence="6" key="2">
    <citation type="journal article" date="2021" name="PeerJ">
        <title>Extensive microbial diversity within the chicken gut microbiome revealed by metagenomics and culture.</title>
        <authorList>
            <person name="Gilroy R."/>
            <person name="Ravi A."/>
            <person name="Getino M."/>
            <person name="Pursley I."/>
            <person name="Horton D.L."/>
            <person name="Alikhan N.F."/>
            <person name="Baker D."/>
            <person name="Gharbi K."/>
            <person name="Hall N."/>
            <person name="Watson M."/>
            <person name="Adriaenssens E.M."/>
            <person name="Foster-Nyarko E."/>
            <person name="Jarju S."/>
            <person name="Secka A."/>
            <person name="Antonio M."/>
            <person name="Oren A."/>
            <person name="Chaudhuri R.R."/>
            <person name="La Ragione R."/>
            <person name="Hildebrand F."/>
            <person name="Pallen M.J."/>
        </authorList>
    </citation>
    <scope>NUCLEOTIDE SEQUENCE</scope>
    <source>
        <strain evidence="6">ChiGjej1B1-19959</strain>
    </source>
</reference>
<evidence type="ECO:0000313" key="6">
    <source>
        <dbReference type="EMBL" id="HIU36185.1"/>
    </source>
</evidence>
<protein>
    <submittedName>
        <fullName evidence="6">ABC-F family ATP-binding cassette domain-containing protein</fullName>
    </submittedName>
</protein>
<dbReference type="AlphaFoldDB" id="A0A9D1IEV4"/>
<sequence length="635" mass="70781">MLLDLQQVSKSYLDEPVLKQVNLAVREDDRIGLLGVNGAGKSTLLQIAAGVLSYDEGKAERKKGLRVGYLRQNEALDTENTLQQEIESALRETFAVRERLQALSAALAKTEPASAQYASLSAAYDRETAAFAALDGYTADVRIDTVLNGLGFGGFSREMRVSRLSGGEKIRFAIAKTLLQNPELLLLDEPTNHLDFAMLSWLENYLQSYRGAVLVVSHDRYFLDSVAKDICELENGRLVRYRGGYSAFLVQKEERVRTLEKAYQKQQEKLAAMRAYVQKNLARSSSTNSVGSRVKALEKEEELELPNPRMPAAQFDFPYDYPPHEVVLELRGVGVRVGDRETGKQLYSGLDLVLRKGEKLALVGPNGVGKSSLLKAILKMLPASGQIRLGGNVRVGYFDQELGGLSLNDTVLEAVHKRFPQKTEHEIRSALARLLITDDAVFKRVRELSGANRAKVAFCILQFTRANFLILDEPTNHLDYTAKEALDEALRRYDGTMLVVSHDRYFLNSVPTAIAELQPETLTVYPGKYADYLAAKSGEAEPPAPRDAEKPASEQKQAFEAARKSKAEARRRRARAAQLQKEIEEGYKRLHALRAECELPEVAVNYARLSALTEEIEALEAQIDARETEWLSLAD</sequence>
<dbReference type="Gene3D" id="3.40.50.300">
    <property type="entry name" value="P-loop containing nucleotide triphosphate hydrolases"/>
    <property type="match status" value="2"/>
</dbReference>
<reference evidence="6" key="1">
    <citation type="submission" date="2020-10" db="EMBL/GenBank/DDBJ databases">
        <authorList>
            <person name="Gilroy R."/>
        </authorList>
    </citation>
    <scope>NUCLEOTIDE SEQUENCE</scope>
    <source>
        <strain evidence="6">ChiGjej1B1-19959</strain>
    </source>
</reference>
<dbReference type="SUPFAM" id="SSF52540">
    <property type="entry name" value="P-loop containing nucleoside triphosphate hydrolases"/>
    <property type="match status" value="2"/>
</dbReference>
<dbReference type="InterPro" id="IPR051309">
    <property type="entry name" value="ABCF_ATPase"/>
</dbReference>
<dbReference type="Pfam" id="PF12848">
    <property type="entry name" value="ABC_tran_Xtn"/>
    <property type="match status" value="1"/>
</dbReference>
<name>A0A9D1IEV4_9FIRM</name>
<dbReference type="InterPro" id="IPR027417">
    <property type="entry name" value="P-loop_NTPase"/>
</dbReference>
<dbReference type="CDD" id="cd00882">
    <property type="entry name" value="Ras_like_GTPase"/>
    <property type="match status" value="1"/>
</dbReference>
<comment type="caution">
    <text evidence="6">The sequence shown here is derived from an EMBL/GenBank/DDBJ whole genome shotgun (WGS) entry which is preliminary data.</text>
</comment>
<accession>A0A9D1IEV4</accession>
<dbReference type="InterPro" id="IPR003439">
    <property type="entry name" value="ABC_transporter-like_ATP-bd"/>
</dbReference>
<dbReference type="Proteomes" id="UP000824071">
    <property type="component" value="Unassembled WGS sequence"/>
</dbReference>
<evidence type="ECO:0000256" key="2">
    <source>
        <dbReference type="ARBA" id="ARBA00022840"/>
    </source>
</evidence>
<keyword evidence="1" id="KW-0547">Nucleotide-binding</keyword>
<dbReference type="GO" id="GO:0005524">
    <property type="term" value="F:ATP binding"/>
    <property type="evidence" value="ECO:0007669"/>
    <property type="project" value="UniProtKB-KW"/>
</dbReference>
<evidence type="ECO:0000256" key="1">
    <source>
        <dbReference type="ARBA" id="ARBA00022741"/>
    </source>
</evidence>
<dbReference type="PANTHER" id="PTHR42855:SF2">
    <property type="entry name" value="DRUG RESISTANCE ABC TRANSPORTER,ATP-BINDING PROTEIN"/>
    <property type="match status" value="1"/>
</dbReference>
<organism evidence="6 7">
    <name type="scientific">Candidatus Fimenecus excrementigallinarum</name>
    <dbReference type="NCBI Taxonomy" id="2840816"/>
    <lineage>
        <taxon>Bacteria</taxon>
        <taxon>Bacillati</taxon>
        <taxon>Bacillota</taxon>
        <taxon>Clostridia</taxon>
        <taxon>Candidatus Fimenecus</taxon>
    </lineage>
</organism>
<dbReference type="InterPro" id="IPR003593">
    <property type="entry name" value="AAA+_ATPase"/>
</dbReference>
<gene>
    <name evidence="6" type="ORF">IAC53_06250</name>
</gene>